<evidence type="ECO:0000256" key="1">
    <source>
        <dbReference type="SAM" id="Coils"/>
    </source>
</evidence>
<accession>W8VVN5</accession>
<feature type="coiled-coil region" evidence="1">
    <location>
        <begin position="6"/>
        <end position="61"/>
    </location>
</feature>
<dbReference type="Proteomes" id="UP000031760">
    <property type="component" value="Chromosome"/>
</dbReference>
<dbReference type="HOGENOM" id="CLU_146561_1_1_10"/>
<dbReference type="EMBL" id="AP014548">
    <property type="protein sequence ID" value="BAO55608.1"/>
    <property type="molecule type" value="Genomic_DNA"/>
</dbReference>
<protein>
    <submittedName>
        <fullName evidence="2">Uncharacterized protein</fullName>
    </submittedName>
</protein>
<reference evidence="2 3" key="1">
    <citation type="journal article" date="2014" name="Proc. Natl. Acad. Sci. U.S.A.">
        <title>Functional characterization of flavobacteria rhodopsins reveals a unique class of light-driven chloride pump in bacteria.</title>
        <authorList>
            <person name="Yoshizawa S."/>
            <person name="Kumagai Y."/>
            <person name="Kim H."/>
            <person name="Ogura Y."/>
            <person name="Hayashi T."/>
            <person name="Iwasaki W."/>
            <person name="DeLong E.F."/>
            <person name="Kogure K."/>
        </authorList>
    </citation>
    <scope>NUCLEOTIDE SEQUENCE [LARGE SCALE GENOMIC DNA]</scope>
    <source>
        <strain evidence="2 3">S1-08</strain>
    </source>
</reference>
<keyword evidence="1" id="KW-0175">Coiled coil</keyword>
<sequence>MNFVAMSKLLNQIDQIELRIKALMDENRRLQMEAVDRQKVIDSLEKEIEEAQETIRSGAESMIALKTANAMLGSDDYKTKTKLKINALVKEIDQCIAQLA</sequence>
<keyword evidence="3" id="KW-1185">Reference proteome</keyword>
<dbReference type="KEGG" id="nmf:NMS_1599"/>
<evidence type="ECO:0000313" key="3">
    <source>
        <dbReference type="Proteomes" id="UP000031760"/>
    </source>
</evidence>
<evidence type="ECO:0000313" key="2">
    <source>
        <dbReference type="EMBL" id="BAO55608.1"/>
    </source>
</evidence>
<dbReference type="STRING" id="1454201.NMS_1599"/>
<proteinExistence type="predicted"/>
<organism evidence="2 3">
    <name type="scientific">Nonlabens marinus S1-08</name>
    <dbReference type="NCBI Taxonomy" id="1454201"/>
    <lineage>
        <taxon>Bacteria</taxon>
        <taxon>Pseudomonadati</taxon>
        <taxon>Bacteroidota</taxon>
        <taxon>Flavobacteriia</taxon>
        <taxon>Flavobacteriales</taxon>
        <taxon>Flavobacteriaceae</taxon>
        <taxon>Nonlabens</taxon>
    </lineage>
</organism>
<dbReference type="AlphaFoldDB" id="W8VVN5"/>
<name>W8VVN5_9FLAO</name>
<gene>
    <name evidence="2" type="ORF">NMS_1599</name>
</gene>